<comment type="caution">
    <text evidence="1">The sequence shown here is derived from an EMBL/GenBank/DDBJ whole genome shotgun (WGS) entry which is preliminary data.</text>
</comment>
<dbReference type="Proteomes" id="UP000023541">
    <property type="component" value="Unassembled WGS sequence"/>
</dbReference>
<protein>
    <recommendedName>
        <fullName evidence="3">AB hydrolase-1 domain-containing protein</fullName>
    </recommendedName>
</protein>
<organism evidence="1 2">
    <name type="scientific">Aquimarina atlantica</name>
    <dbReference type="NCBI Taxonomy" id="1317122"/>
    <lineage>
        <taxon>Bacteria</taxon>
        <taxon>Pseudomonadati</taxon>
        <taxon>Bacteroidota</taxon>
        <taxon>Flavobacteriia</taxon>
        <taxon>Flavobacteriales</taxon>
        <taxon>Flavobacteriaceae</taxon>
        <taxon>Aquimarina</taxon>
    </lineage>
</organism>
<dbReference type="STRING" id="1317122.ATO12_03475"/>
<dbReference type="OrthoDB" id="1417183at2"/>
<dbReference type="eggNOG" id="COG0596">
    <property type="taxonomic scope" value="Bacteria"/>
</dbReference>
<dbReference type="EMBL" id="AQRA01000001">
    <property type="protein sequence ID" value="EZH75863.1"/>
    <property type="molecule type" value="Genomic_DNA"/>
</dbReference>
<dbReference type="SUPFAM" id="SSF53474">
    <property type="entry name" value="alpha/beta-Hydrolases"/>
    <property type="match status" value="1"/>
</dbReference>
<dbReference type="Gene3D" id="3.40.50.1820">
    <property type="entry name" value="alpha/beta hydrolase"/>
    <property type="match status" value="1"/>
</dbReference>
<dbReference type="RefSeq" id="WP_034238643.1">
    <property type="nucleotide sequence ID" value="NZ_AQRA01000001.1"/>
</dbReference>
<gene>
    <name evidence="1" type="ORF">ATO12_03475</name>
</gene>
<evidence type="ECO:0000313" key="2">
    <source>
        <dbReference type="Proteomes" id="UP000023541"/>
    </source>
</evidence>
<evidence type="ECO:0000313" key="1">
    <source>
        <dbReference type="EMBL" id="EZH75863.1"/>
    </source>
</evidence>
<dbReference type="InterPro" id="IPR029058">
    <property type="entry name" value="AB_hydrolase_fold"/>
</dbReference>
<accession>A0A023C1Q0</accession>
<name>A0A023C1Q0_9FLAO</name>
<keyword evidence="2" id="KW-1185">Reference proteome</keyword>
<proteinExistence type="predicted"/>
<dbReference type="AlphaFoldDB" id="A0A023C1Q0"/>
<evidence type="ECO:0008006" key="3">
    <source>
        <dbReference type="Google" id="ProtNLM"/>
    </source>
</evidence>
<sequence>MKKRNSTGAQYKSRKVNRNLIQFAHSNGFPGKCFNHLLNAIENADINYVELMGHNQFKLNGNLENLALEVIDSIEQKFEEPVIGIGHSTGGVLLLIAASIKPQLFRKVIVIEPILYHPWKRKLIHLMKILGLANNIGPAKRTLKRKSFFETKQEAYEYFKGKQLFQQFNDQCFNDFIEYGLKESENGFELAFSKEIEAEIYSSTYTKLPRGIHKLNGTLIYGNKSKMFKKSDAKWWKSNLRNFDIIELNEGHLFPLEKPLETAEIINRIIKHSI</sequence>
<reference evidence="1 2" key="1">
    <citation type="submission" date="2014-04" db="EMBL/GenBank/DDBJ databases">
        <title>Aquimarina sp. 22II-S11-z7 Genome Sequencing.</title>
        <authorList>
            <person name="Lai Q."/>
        </authorList>
    </citation>
    <scope>NUCLEOTIDE SEQUENCE [LARGE SCALE GENOMIC DNA]</scope>
    <source>
        <strain evidence="1 2">22II-S11-z7</strain>
    </source>
</reference>